<evidence type="ECO:0000313" key="3">
    <source>
        <dbReference type="Proteomes" id="UP000799324"/>
    </source>
</evidence>
<proteinExistence type="predicted"/>
<keyword evidence="3" id="KW-1185">Reference proteome</keyword>
<dbReference type="AlphaFoldDB" id="A0A6A6SMV3"/>
<sequence>MSAASDASDTFGGVSLQAFEDLPVGEVQFAPQDHFPSAVSMRALVGSGVTESPEGTVWAYLFPAAGAAKYASLSLQVNTDGEYVTLHLDEVKSIISLEPVFEPIKAAPPRFSAFLKFCFMKRGVDCVSFTNNIRVDLLYACKLFQKAPAACSNKRVDKSEDTFLMPPPTRRARAITTPPRQVSGTRLKLTPGLRDMRLPDPRYSNASSVTLTESPLRLNYPALATSNGTGKDESGSGMGLSISPEDVSPIVGKHRRPNANEWARLLTVQVVQINSPTVTKTAPEPTYETMTDIVMNTETENGVGSSFETADELMADPACDAKAREYVSLRQRSHTGTRRVIALNAEISRMQEEVNALKKETQAEQIEMKGLRDSVNSVEEAFKFGAAVERASRGK</sequence>
<dbReference type="EMBL" id="MU004503">
    <property type="protein sequence ID" value="KAF2649176.1"/>
    <property type="molecule type" value="Genomic_DNA"/>
</dbReference>
<keyword evidence="1" id="KW-0175">Coiled coil</keyword>
<organism evidence="2 3">
    <name type="scientific">Lophiostoma macrostomum CBS 122681</name>
    <dbReference type="NCBI Taxonomy" id="1314788"/>
    <lineage>
        <taxon>Eukaryota</taxon>
        <taxon>Fungi</taxon>
        <taxon>Dikarya</taxon>
        <taxon>Ascomycota</taxon>
        <taxon>Pezizomycotina</taxon>
        <taxon>Dothideomycetes</taxon>
        <taxon>Pleosporomycetidae</taxon>
        <taxon>Pleosporales</taxon>
        <taxon>Lophiostomataceae</taxon>
        <taxon>Lophiostoma</taxon>
    </lineage>
</organism>
<protein>
    <submittedName>
        <fullName evidence="2">Uncharacterized protein</fullName>
    </submittedName>
</protein>
<feature type="coiled-coil region" evidence="1">
    <location>
        <begin position="340"/>
        <end position="367"/>
    </location>
</feature>
<dbReference type="Proteomes" id="UP000799324">
    <property type="component" value="Unassembled WGS sequence"/>
</dbReference>
<evidence type="ECO:0000256" key="1">
    <source>
        <dbReference type="SAM" id="Coils"/>
    </source>
</evidence>
<accession>A0A6A6SMV3</accession>
<gene>
    <name evidence="2" type="ORF">K491DRAFT_721899</name>
</gene>
<name>A0A6A6SMV3_9PLEO</name>
<reference evidence="2" key="1">
    <citation type="journal article" date="2020" name="Stud. Mycol.">
        <title>101 Dothideomycetes genomes: a test case for predicting lifestyles and emergence of pathogens.</title>
        <authorList>
            <person name="Haridas S."/>
            <person name="Albert R."/>
            <person name="Binder M."/>
            <person name="Bloem J."/>
            <person name="Labutti K."/>
            <person name="Salamov A."/>
            <person name="Andreopoulos B."/>
            <person name="Baker S."/>
            <person name="Barry K."/>
            <person name="Bills G."/>
            <person name="Bluhm B."/>
            <person name="Cannon C."/>
            <person name="Castanera R."/>
            <person name="Culley D."/>
            <person name="Daum C."/>
            <person name="Ezra D."/>
            <person name="Gonzalez J."/>
            <person name="Henrissat B."/>
            <person name="Kuo A."/>
            <person name="Liang C."/>
            <person name="Lipzen A."/>
            <person name="Lutzoni F."/>
            <person name="Magnuson J."/>
            <person name="Mondo S."/>
            <person name="Nolan M."/>
            <person name="Ohm R."/>
            <person name="Pangilinan J."/>
            <person name="Park H.-J."/>
            <person name="Ramirez L."/>
            <person name="Alfaro M."/>
            <person name="Sun H."/>
            <person name="Tritt A."/>
            <person name="Yoshinaga Y."/>
            <person name="Zwiers L.-H."/>
            <person name="Turgeon B."/>
            <person name="Goodwin S."/>
            <person name="Spatafora J."/>
            <person name="Crous P."/>
            <person name="Grigoriev I."/>
        </authorList>
    </citation>
    <scope>NUCLEOTIDE SEQUENCE</scope>
    <source>
        <strain evidence="2">CBS 122681</strain>
    </source>
</reference>
<evidence type="ECO:0000313" key="2">
    <source>
        <dbReference type="EMBL" id="KAF2649176.1"/>
    </source>
</evidence>